<name>A0A401PUL4_SCYTO</name>
<dbReference type="EMBL" id="BFAA01011450">
    <property type="protein sequence ID" value="GCB76824.1"/>
    <property type="molecule type" value="Genomic_DNA"/>
</dbReference>
<dbReference type="Gene3D" id="1.10.238.10">
    <property type="entry name" value="EF-hand"/>
    <property type="match status" value="1"/>
</dbReference>
<organism evidence="3 4">
    <name type="scientific">Scyliorhinus torazame</name>
    <name type="common">Cloudy catshark</name>
    <name type="synonym">Catulus torazame</name>
    <dbReference type="NCBI Taxonomy" id="75743"/>
    <lineage>
        <taxon>Eukaryota</taxon>
        <taxon>Metazoa</taxon>
        <taxon>Chordata</taxon>
        <taxon>Craniata</taxon>
        <taxon>Vertebrata</taxon>
        <taxon>Chondrichthyes</taxon>
        <taxon>Elasmobranchii</taxon>
        <taxon>Galeomorphii</taxon>
        <taxon>Galeoidea</taxon>
        <taxon>Carcharhiniformes</taxon>
        <taxon>Scyliorhinidae</taxon>
        <taxon>Scyliorhinus</taxon>
    </lineage>
</organism>
<dbReference type="GO" id="GO:0050786">
    <property type="term" value="F:RAGE receptor binding"/>
    <property type="evidence" value="ECO:0007669"/>
    <property type="project" value="TreeGrafter"/>
</dbReference>
<proteinExistence type="inferred from homology"/>
<dbReference type="GO" id="GO:0005615">
    <property type="term" value="C:extracellular space"/>
    <property type="evidence" value="ECO:0007669"/>
    <property type="project" value="TreeGrafter"/>
</dbReference>
<sequence>MSPGQGNQLPYTNVAVNSTLKVSWNHSKHFTDSMSDLENAMVTIIETFHKYSGREGDKLKLKKMELKELINNELSNFIGVSMAKFIFQE</sequence>
<dbReference type="OrthoDB" id="9903855at2759"/>
<accession>A0A401PUL4</accession>
<dbReference type="STRING" id="75743.A0A401PUL4"/>
<dbReference type="GO" id="GO:0005737">
    <property type="term" value="C:cytoplasm"/>
    <property type="evidence" value="ECO:0007669"/>
    <property type="project" value="TreeGrafter"/>
</dbReference>
<evidence type="ECO:0000313" key="3">
    <source>
        <dbReference type="EMBL" id="GCB76824.1"/>
    </source>
</evidence>
<dbReference type="SMART" id="SM01394">
    <property type="entry name" value="S_100"/>
    <property type="match status" value="1"/>
</dbReference>
<evidence type="ECO:0000313" key="4">
    <source>
        <dbReference type="Proteomes" id="UP000288216"/>
    </source>
</evidence>
<dbReference type="Pfam" id="PF01023">
    <property type="entry name" value="S_100"/>
    <property type="match status" value="1"/>
</dbReference>
<protein>
    <recommendedName>
        <fullName evidence="2">S100/CaBP-9k-type calcium binding subdomain domain-containing protein</fullName>
    </recommendedName>
</protein>
<dbReference type="GO" id="GO:0008284">
    <property type="term" value="P:positive regulation of cell population proliferation"/>
    <property type="evidence" value="ECO:0007669"/>
    <property type="project" value="TreeGrafter"/>
</dbReference>
<dbReference type="GO" id="GO:0043123">
    <property type="term" value="P:positive regulation of canonical NF-kappaB signal transduction"/>
    <property type="evidence" value="ECO:0007669"/>
    <property type="project" value="TreeGrafter"/>
</dbReference>
<dbReference type="InterPro" id="IPR011992">
    <property type="entry name" value="EF-hand-dom_pair"/>
</dbReference>
<dbReference type="PANTHER" id="PTHR11639">
    <property type="entry name" value="S100 CALCIUM-BINDING PROTEIN"/>
    <property type="match status" value="1"/>
</dbReference>
<dbReference type="PANTHER" id="PTHR11639:SF134">
    <property type="entry name" value="PROTEIN S100-A1-RELATED"/>
    <property type="match status" value="1"/>
</dbReference>
<reference evidence="3 4" key="1">
    <citation type="journal article" date="2018" name="Nat. Ecol. Evol.">
        <title>Shark genomes provide insights into elasmobranch evolution and the origin of vertebrates.</title>
        <authorList>
            <person name="Hara Y"/>
            <person name="Yamaguchi K"/>
            <person name="Onimaru K"/>
            <person name="Kadota M"/>
            <person name="Koyanagi M"/>
            <person name="Keeley SD"/>
            <person name="Tatsumi K"/>
            <person name="Tanaka K"/>
            <person name="Motone F"/>
            <person name="Kageyama Y"/>
            <person name="Nozu R"/>
            <person name="Adachi N"/>
            <person name="Nishimura O"/>
            <person name="Nakagawa R"/>
            <person name="Tanegashima C"/>
            <person name="Kiyatake I"/>
            <person name="Matsumoto R"/>
            <person name="Murakumo K"/>
            <person name="Nishida K"/>
            <person name="Terakita A"/>
            <person name="Kuratani S"/>
            <person name="Sato K"/>
            <person name="Hyodo S Kuraku.S."/>
        </authorList>
    </citation>
    <scope>NUCLEOTIDE SEQUENCE [LARGE SCALE GENOMIC DNA]</scope>
</reference>
<comment type="caution">
    <text evidence="3">The sequence shown here is derived from an EMBL/GenBank/DDBJ whole genome shotgun (WGS) entry which is preliminary data.</text>
</comment>
<dbReference type="InterPro" id="IPR013787">
    <property type="entry name" value="S100_Ca-bd_sub"/>
</dbReference>
<dbReference type="Proteomes" id="UP000288216">
    <property type="component" value="Unassembled WGS sequence"/>
</dbReference>
<keyword evidence="4" id="KW-1185">Reference proteome</keyword>
<dbReference type="GO" id="GO:0005509">
    <property type="term" value="F:calcium ion binding"/>
    <property type="evidence" value="ECO:0007669"/>
    <property type="project" value="TreeGrafter"/>
</dbReference>
<gene>
    <name evidence="3" type="ORF">scyTo_0017509</name>
</gene>
<evidence type="ECO:0000259" key="2">
    <source>
        <dbReference type="SMART" id="SM01394"/>
    </source>
</evidence>
<dbReference type="GO" id="GO:0048306">
    <property type="term" value="F:calcium-dependent protein binding"/>
    <property type="evidence" value="ECO:0007669"/>
    <property type="project" value="TreeGrafter"/>
</dbReference>
<comment type="similarity">
    <text evidence="1">Belongs to the S-100 family.</text>
</comment>
<dbReference type="GO" id="GO:0044548">
    <property type="term" value="F:S100 protein binding"/>
    <property type="evidence" value="ECO:0007669"/>
    <property type="project" value="TreeGrafter"/>
</dbReference>
<dbReference type="AlphaFoldDB" id="A0A401PUL4"/>
<dbReference type="SUPFAM" id="SSF47473">
    <property type="entry name" value="EF-hand"/>
    <property type="match status" value="1"/>
</dbReference>
<feature type="domain" description="S100/CaBP-9k-type calcium binding subdomain" evidence="2">
    <location>
        <begin position="37"/>
        <end position="79"/>
    </location>
</feature>
<dbReference type="GO" id="GO:0005634">
    <property type="term" value="C:nucleus"/>
    <property type="evidence" value="ECO:0007669"/>
    <property type="project" value="TreeGrafter"/>
</dbReference>
<evidence type="ECO:0000256" key="1">
    <source>
        <dbReference type="ARBA" id="ARBA00007323"/>
    </source>
</evidence>